<dbReference type="RefSeq" id="WP_130106854.1">
    <property type="nucleotide sequence ID" value="NZ_CP025781.1"/>
</dbReference>
<evidence type="ECO:0000313" key="2">
    <source>
        <dbReference type="EMBL" id="QBC44316.1"/>
    </source>
</evidence>
<feature type="chain" id="PRO_5029010132" evidence="1">
    <location>
        <begin position="31"/>
        <end position="1379"/>
    </location>
</feature>
<organism evidence="2 3">
    <name type="scientific">Iodobacter fluviatilis</name>
    <dbReference type="NCBI Taxonomy" id="537"/>
    <lineage>
        <taxon>Bacteria</taxon>
        <taxon>Pseudomonadati</taxon>
        <taxon>Pseudomonadota</taxon>
        <taxon>Betaproteobacteria</taxon>
        <taxon>Neisseriales</taxon>
        <taxon>Chitinibacteraceae</taxon>
        <taxon>Iodobacter</taxon>
    </lineage>
</organism>
<sequence length="1379" mass="146731">MNKNKKNICLYLTSAITMIAAVLFMEPAFAGPLMQTRPAVPDLSHPLRPALPDLAVPLQPNKPHTRPLPIKQVFRMEQGVLLIEDQVANTQYITTLDSRGSMELGSPAAAIFGARIPRQGAKKPAVWYTHKTDPQVKQIHLLKPREAFQGMADEYGNAVALSSDRFEVQNGRQLNPVLSPAAFDGLAKMSAGASRQLSLTEILADGRERERINTVYKRGQLTLGAAPAQSCRNEVLDGVAGKLCVLRTIQGQHQATTGGDIKFTIRSRIATPNARFRVGANWHRLGESVPLAEFANSKQIEVFFVPPAPVEGAVAMPLLNLDRVVEAGFYSSSRLSRGDRFNLQISNRPITDGTHSVMSRLGLLLIDDQPSGRQYITTLSGTASQAVFGERRAQGGTRPVIWYAENSRFKSLFPLLSIVNLQPPQYFAGVANEQGQISVGRMGALPGYVNPAFNEQAFADFVGMPVGKQQLLSFDGQRSGGDKSRFQLNLSKAAQLILSADGTCRAEAVEGVAGQVCVLRRVGGESKANTAGEVRFRVSAHLRAAEQAQSRYRVSHVWHKLGEPVGLTEFGQSKAIELFIPDTEAGDNKATFNTINGEFYAPGRSHDRFVIGMSVKKFKNSTKLPIRPKGGRTDYAPHIIDYNGGGIYPAPETLSLGALPVGQRFNLKTYPETGWKSGFEKSGQPSVWAPQGSPFTCGTSKPLAPNSDGTIPSGNKDFVFKFYSSGNFIPCNGSRPFFTAQSDGQTAMFYFSAGRFQIMIERVGSSGDQTMITYPTIIPRVDPTDAGVFDFVGPNENQPNVHPGFYPDRDQGYPFPPTPAKVASLTATPNPVVEGSTTKVTVKLDKAALAGQKVYVKFAAGTADITDLANQGMLNLVGATGAVSNLGTGGAVTVTTGATEFTFDISTANDADEGTQSFEVRAKEGQADVATAPKVKIDIEAIATPAVVSTLEATPNPVVEGSTTKVKVKLDRAALAGQQVYVKFAAGTADITDLANQGMLNLVGATGAVSNLDTGGAVTVTTGATEFTFDISTANDADEGTQSFEVRGKEGNTDVSTAPKVIIEITPKVEALKVESVVASPKTVLAGGKVRFTVTLNKPIARSRANQAVFVRFAGVGGSPAGIDDLVTPSMLNLQGASGPVSDLSVGAAVAVPTGGKVFTFDVQTKADAELFDEQFEIRANIGTSEVGLTQAKDSVTIEPAPVSPTIEFSSVATEQAGVFKVGAPAVDMSYGVKIRNVVIIRKNKDIPASKVAAYLKQRIQRAFAASIKLDSMGTANVGGAQYCTFTSDRGNKLIPLPVSMIYNAADTPLDCNGANGISLGYPGVTGDWSAQDATTYIARVGMKFTMGDPVSQKTSTGGYWYGIARSKGKLVLSLNTGP</sequence>
<reference evidence="2 3" key="1">
    <citation type="submission" date="2018-01" db="EMBL/GenBank/DDBJ databases">
        <title>Genome sequence of Iodobacter sp. strain PCH194 isolated from Indian Trans-Himalaya.</title>
        <authorList>
            <person name="Kumar V."/>
            <person name="Thakur V."/>
            <person name="Kumar S."/>
            <person name="Singh D."/>
        </authorList>
    </citation>
    <scope>NUCLEOTIDE SEQUENCE [LARGE SCALE GENOMIC DNA]</scope>
    <source>
        <strain evidence="2 3">PCH194</strain>
    </source>
</reference>
<feature type="signal peptide" evidence="1">
    <location>
        <begin position="1"/>
        <end position="30"/>
    </location>
</feature>
<dbReference type="Proteomes" id="UP000515917">
    <property type="component" value="Chromosome"/>
</dbReference>
<keyword evidence="3" id="KW-1185">Reference proteome</keyword>
<dbReference type="KEGG" id="ifl:C1H71_12785"/>
<accession>A0A7G3GAP8</accession>
<name>A0A7G3GAP8_9NEIS</name>
<gene>
    <name evidence="2" type="ORF">C1H71_12785</name>
</gene>
<proteinExistence type="predicted"/>
<protein>
    <submittedName>
        <fullName evidence="2">Uncharacterized protein</fullName>
    </submittedName>
</protein>
<evidence type="ECO:0000256" key="1">
    <source>
        <dbReference type="SAM" id="SignalP"/>
    </source>
</evidence>
<evidence type="ECO:0000313" key="3">
    <source>
        <dbReference type="Proteomes" id="UP000515917"/>
    </source>
</evidence>
<keyword evidence="1" id="KW-0732">Signal</keyword>
<dbReference type="EMBL" id="CP025781">
    <property type="protein sequence ID" value="QBC44316.1"/>
    <property type="molecule type" value="Genomic_DNA"/>
</dbReference>